<organism evidence="2 3">
    <name type="scientific">Symbiodinium necroappetens</name>
    <dbReference type="NCBI Taxonomy" id="1628268"/>
    <lineage>
        <taxon>Eukaryota</taxon>
        <taxon>Sar</taxon>
        <taxon>Alveolata</taxon>
        <taxon>Dinophyceae</taxon>
        <taxon>Suessiales</taxon>
        <taxon>Symbiodiniaceae</taxon>
        <taxon>Symbiodinium</taxon>
    </lineage>
</organism>
<proteinExistence type="predicted"/>
<reference evidence="2" key="1">
    <citation type="submission" date="2021-02" db="EMBL/GenBank/DDBJ databases">
        <authorList>
            <person name="Dougan E. K."/>
            <person name="Rhodes N."/>
            <person name="Thang M."/>
            <person name="Chan C."/>
        </authorList>
    </citation>
    <scope>NUCLEOTIDE SEQUENCE</scope>
</reference>
<evidence type="ECO:0000313" key="2">
    <source>
        <dbReference type="EMBL" id="CAE7439622.1"/>
    </source>
</evidence>
<dbReference type="AlphaFoldDB" id="A0A812RFP6"/>
<comment type="caution">
    <text evidence="2">The sequence shown here is derived from an EMBL/GenBank/DDBJ whole genome shotgun (WGS) entry which is preliminary data.</text>
</comment>
<protein>
    <submittedName>
        <fullName evidence="2">Uncharacterized protein</fullName>
    </submittedName>
</protein>
<dbReference type="OrthoDB" id="417001at2759"/>
<gene>
    <name evidence="2" type="ORF">SNEC2469_LOCUS12088</name>
</gene>
<sequence length="151" mass="17422">VLADFEKHFNACGFHGGRCGTKECYWRRKLHLPHFLEQDAAHWDEAAPNGFRLEAGPTKAKEFEDKAALIPPSRDEDSDSRASDNSELDCRGRGLRAWHHAEPERQACHERSRSPFARALDAQQLLAWQEKLLRRERELDELERLAMSFVA</sequence>
<feature type="non-terminal residue" evidence="2">
    <location>
        <position position="151"/>
    </location>
</feature>
<dbReference type="EMBL" id="CAJNJA010019141">
    <property type="protein sequence ID" value="CAE7439622.1"/>
    <property type="molecule type" value="Genomic_DNA"/>
</dbReference>
<dbReference type="Proteomes" id="UP000601435">
    <property type="component" value="Unassembled WGS sequence"/>
</dbReference>
<accession>A0A812RFP6</accession>
<keyword evidence="3" id="KW-1185">Reference proteome</keyword>
<name>A0A812RFP6_9DINO</name>
<evidence type="ECO:0000313" key="3">
    <source>
        <dbReference type="Proteomes" id="UP000601435"/>
    </source>
</evidence>
<feature type="region of interest" description="Disordered" evidence="1">
    <location>
        <begin position="63"/>
        <end position="88"/>
    </location>
</feature>
<evidence type="ECO:0000256" key="1">
    <source>
        <dbReference type="SAM" id="MobiDB-lite"/>
    </source>
</evidence>